<evidence type="ECO:0000313" key="3">
    <source>
        <dbReference type="Proteomes" id="UP000320235"/>
    </source>
</evidence>
<dbReference type="OrthoDB" id="8593648at2"/>
<dbReference type="InterPro" id="IPR016181">
    <property type="entry name" value="Acyl_CoA_acyltransferase"/>
</dbReference>
<dbReference type="PROSITE" id="PS51186">
    <property type="entry name" value="GNAT"/>
    <property type="match status" value="1"/>
</dbReference>
<dbReference type="InterPro" id="IPR000182">
    <property type="entry name" value="GNAT_dom"/>
</dbReference>
<gene>
    <name evidence="2" type="ORF">FB391_3542</name>
</gene>
<dbReference type="PANTHER" id="PTHR13170:SF16">
    <property type="entry name" value="PROTEIN O-GLCNACASE"/>
    <property type="match status" value="1"/>
</dbReference>
<name>A0A543EDV7_9MICO</name>
<dbReference type="EMBL" id="VFPE01000007">
    <property type="protein sequence ID" value="TQM19706.1"/>
    <property type="molecule type" value="Genomic_DNA"/>
</dbReference>
<reference evidence="2 3" key="1">
    <citation type="submission" date="2019-06" db="EMBL/GenBank/DDBJ databases">
        <title>Sequencing the genomes of 1000 actinobacteria strains.</title>
        <authorList>
            <person name="Klenk H.-P."/>
        </authorList>
    </citation>
    <scope>NUCLEOTIDE SEQUENCE [LARGE SCALE GENOMIC DNA]</scope>
    <source>
        <strain evidence="2 3">DSM 105492</strain>
    </source>
</reference>
<feature type="domain" description="N-acetyltransferase" evidence="1">
    <location>
        <begin position="2"/>
        <end position="203"/>
    </location>
</feature>
<evidence type="ECO:0000259" key="1">
    <source>
        <dbReference type="PROSITE" id="PS51186"/>
    </source>
</evidence>
<keyword evidence="2" id="KW-0808">Transferase</keyword>
<accession>A0A543EDV7</accession>
<evidence type="ECO:0000313" key="2">
    <source>
        <dbReference type="EMBL" id="TQM19706.1"/>
    </source>
</evidence>
<dbReference type="Gene3D" id="3.40.630.30">
    <property type="match status" value="1"/>
</dbReference>
<proteinExistence type="predicted"/>
<protein>
    <submittedName>
        <fullName evidence="2">Acetyltransferase (GNAT) family protein</fullName>
    </submittedName>
</protein>
<sequence length="203" mass="22361">MTRIRPFRPGDEPALSDICLLTADAGVDATGLLDDDDLWGEIFVLPYVARHPEFAFVVETDDGRVVGYVVGTPDSAAFEDWFAHEWWPRFQERWPRPEGDPLPVGASRQDGIVRYAYARHGGSQPFGDDYPAHLHIDLLPETQGQGLGRRLIETLEQALRDAGVPGLHLVAAAENTGAVAFYPRVGFEPLPSPEGTAVFAKRL</sequence>
<dbReference type="GO" id="GO:0016747">
    <property type="term" value="F:acyltransferase activity, transferring groups other than amino-acyl groups"/>
    <property type="evidence" value="ECO:0007669"/>
    <property type="project" value="InterPro"/>
</dbReference>
<organism evidence="2 3">
    <name type="scientific">Microbacterium kyungheense</name>
    <dbReference type="NCBI Taxonomy" id="1263636"/>
    <lineage>
        <taxon>Bacteria</taxon>
        <taxon>Bacillati</taxon>
        <taxon>Actinomycetota</taxon>
        <taxon>Actinomycetes</taxon>
        <taxon>Micrococcales</taxon>
        <taxon>Microbacteriaceae</taxon>
        <taxon>Microbacterium</taxon>
    </lineage>
</organism>
<dbReference type="CDD" id="cd04301">
    <property type="entry name" value="NAT_SF"/>
    <property type="match status" value="1"/>
</dbReference>
<dbReference type="InterPro" id="IPR051822">
    <property type="entry name" value="Glycosyl_Hydrolase_84"/>
</dbReference>
<dbReference type="Proteomes" id="UP000320235">
    <property type="component" value="Unassembled WGS sequence"/>
</dbReference>
<dbReference type="SUPFAM" id="SSF55729">
    <property type="entry name" value="Acyl-CoA N-acyltransferases (Nat)"/>
    <property type="match status" value="1"/>
</dbReference>
<dbReference type="AlphaFoldDB" id="A0A543EDV7"/>
<comment type="caution">
    <text evidence="2">The sequence shown here is derived from an EMBL/GenBank/DDBJ whole genome shotgun (WGS) entry which is preliminary data.</text>
</comment>
<dbReference type="Pfam" id="PF00583">
    <property type="entry name" value="Acetyltransf_1"/>
    <property type="match status" value="1"/>
</dbReference>
<dbReference type="PANTHER" id="PTHR13170">
    <property type="entry name" value="O-GLCNACASE"/>
    <property type="match status" value="1"/>
</dbReference>
<dbReference type="RefSeq" id="WP_141896394.1">
    <property type="nucleotide sequence ID" value="NZ_BAABLH010000004.1"/>
</dbReference>
<keyword evidence="3" id="KW-1185">Reference proteome</keyword>